<evidence type="ECO:0000313" key="3">
    <source>
        <dbReference type="Proteomes" id="UP001139701"/>
    </source>
</evidence>
<reference evidence="2" key="1">
    <citation type="submission" date="2022-02" db="EMBL/GenBank/DDBJ databases">
        <title>Acinetobacter A3.8 sp. nov., isolated from Sediment (Zhairuo Island).</title>
        <authorList>
            <person name="Zheng K."/>
        </authorList>
    </citation>
    <scope>NUCLEOTIDE SEQUENCE</scope>
    <source>
        <strain evidence="2">A3.8</strain>
    </source>
</reference>
<gene>
    <name evidence="2" type="ORF">MKI79_08730</name>
</gene>
<name>A0A9X1WYV1_9GAMM</name>
<dbReference type="RefSeq" id="WP_241572204.1">
    <property type="nucleotide sequence ID" value="NZ_JAKUML010000012.1"/>
</dbReference>
<dbReference type="SUPFAM" id="SSF103196">
    <property type="entry name" value="Roadblock/LC7 domain"/>
    <property type="match status" value="1"/>
</dbReference>
<dbReference type="Proteomes" id="UP001139701">
    <property type="component" value="Unassembled WGS sequence"/>
</dbReference>
<dbReference type="InterPro" id="IPR004942">
    <property type="entry name" value="Roadblock/LAMTOR2_dom"/>
</dbReference>
<proteinExistence type="predicted"/>
<evidence type="ECO:0000259" key="1">
    <source>
        <dbReference type="Pfam" id="PF03259"/>
    </source>
</evidence>
<organism evidence="2 3">
    <name type="scientific">Acinetobacter sedimenti</name>
    <dbReference type="NCBI Taxonomy" id="2919922"/>
    <lineage>
        <taxon>Bacteria</taxon>
        <taxon>Pseudomonadati</taxon>
        <taxon>Pseudomonadota</taxon>
        <taxon>Gammaproteobacteria</taxon>
        <taxon>Moraxellales</taxon>
        <taxon>Moraxellaceae</taxon>
        <taxon>Acinetobacter</taxon>
    </lineage>
</organism>
<dbReference type="AlphaFoldDB" id="A0A9X1WYV1"/>
<sequence>MFNHANNQPQVPDELVNIAKVQINEILMNVRGVDFVMVCSTDGFELANVYKKNVSNTGKLAALSSSILAMVSAFGKEIQLQGAQTITLDAENGKAVLSAVHAPNHPMMIVALGTKEMKHEMMGFALKKAAETIKKADH</sequence>
<feature type="domain" description="Roadblock/LAMTOR2" evidence="1">
    <location>
        <begin position="27"/>
        <end position="99"/>
    </location>
</feature>
<accession>A0A9X1WYV1</accession>
<comment type="caution">
    <text evidence="2">The sequence shown here is derived from an EMBL/GenBank/DDBJ whole genome shotgun (WGS) entry which is preliminary data.</text>
</comment>
<protein>
    <submittedName>
        <fullName evidence="2">Roadblock/LC7 domain-containing protein</fullName>
    </submittedName>
</protein>
<dbReference type="EMBL" id="JAKUML010000012">
    <property type="protein sequence ID" value="MCJ8146983.1"/>
    <property type="molecule type" value="Genomic_DNA"/>
</dbReference>
<evidence type="ECO:0000313" key="2">
    <source>
        <dbReference type="EMBL" id="MCJ8146983.1"/>
    </source>
</evidence>
<keyword evidence="3" id="KW-1185">Reference proteome</keyword>
<dbReference type="Gene3D" id="3.30.450.30">
    <property type="entry name" value="Dynein light chain 2a, cytoplasmic"/>
    <property type="match status" value="1"/>
</dbReference>
<dbReference type="Pfam" id="PF03259">
    <property type="entry name" value="Robl_LC7"/>
    <property type="match status" value="1"/>
</dbReference>